<sequence length="1138" mass="119368">MWRPTDSVPSGVGFLFFTFLAQFTNAAPVADGPSSIDQFHILGRAVNSTATTSVEVVVPVDTSTSSDVLSSTAWIPTVSTDTTIVDITTPTSSIGDTTSVDVLSSTGTPTSSTDWIPTVSTDIAPVSTNTPTSSVDDTTISIGTPTISDVSSSTDWIPTVSTDTTTAGIATPTSSIGDTSIVDTTTSTGTPTSSDVLSSTEIPTVSTDTLTTSSDTDTTTTTGVTTSSGTTETAPETTTETSETSETSSSAPVTAPPTSTEAVIAQATATASEYNSQIALIIPIINSWTEDPVNLKTDTLDKVNNLINGIKGAITDLGGSESSDCNSKKRGLLDFVSGVINTLSCVVSNLADVTGKISGGVVDGVAPIVTSLTEINKDLEEESQEEEDKSKTEQSETETEVTSTTEQTSTTTTETETTTTTSGECKMRSTTKIAGASNTNPTITIPFPEQTAVTSESETSTGMDTPSTTSDTTSETSTGTEDSLSTSDATSETGTTTTGTETTSDVSTTTEETGTSTPTTTLSTFITTTRPSSDESSSTIAVTSTLSTGPITTSAEETTSTAPTRTYYPCGIFGGPRVASAYCQCTTTVDGKQYLVTTSMIDDSCTAYTEFPSSINPITEAPATTEAPINEPYTETVDGTVLVYSSYKLNYGVVYTGIKVTMTEGLGDPATLSTPVPTQTAVDNDGSGQCGTSDSLSKKGLGEACDRAINAFEDDVVYTGYTTRYSRSKKGILIVASVGQAGCIAKFSCDDYGIGMSGKLIKEARESAKSVDNIWMCTLIKLVRTPIVPCIQGIALHVYPGGDSDFFVLALALLMPSCHRSLGEHGARLAVFDVKRSWLRRRGPSPVDPVRLTPRRVHELSSVEHGEFELQLHRVDDHLDALLPDKVALVFEGKERNVHADDEDVDPAQVPHEAALAPQRGPEDVDGFPNVQPRDDELLETETRHLHPLHDVVRMLEAAPARARRVDGPVVHHGDGRVPDDAVEDDHAEHAAQDGGVVEHQVQARVQHHGLAGDEEDPSDGLDGQGDPGAGEGEVVEDAAHAVGDDAKGGEREAPEVEALPALKGQQDEPEELEGVVQGQGRAELCVVSQSVRCVSEDKDSQGMAYNDQDRRGRVVVPRVLGGVRLRHGSPGGTSPRA</sequence>
<feature type="compositionally biased region" description="Basic and acidic residues" evidence="1">
    <location>
        <begin position="964"/>
        <end position="992"/>
    </location>
</feature>
<feature type="compositionally biased region" description="Low complexity" evidence="1">
    <location>
        <begin position="204"/>
        <end position="259"/>
    </location>
</feature>
<evidence type="ECO:0000256" key="2">
    <source>
        <dbReference type="SAM" id="SignalP"/>
    </source>
</evidence>
<dbReference type="Proteomes" id="UP000050424">
    <property type="component" value="Unassembled WGS sequence"/>
</dbReference>
<dbReference type="AlphaFoldDB" id="A0A0N8H562"/>
<feature type="region of interest" description="Disordered" evidence="1">
    <location>
        <begin position="962"/>
        <end position="996"/>
    </location>
</feature>
<keyword evidence="2" id="KW-0732">Signal</keyword>
<feature type="compositionally biased region" description="Polar residues" evidence="1">
    <location>
        <begin position="428"/>
        <end position="443"/>
    </location>
</feature>
<evidence type="ECO:0000313" key="3">
    <source>
        <dbReference type="EMBL" id="KPM35284.1"/>
    </source>
</evidence>
<feature type="chain" id="PRO_5006026145" evidence="2">
    <location>
        <begin position="27"/>
        <end position="1138"/>
    </location>
</feature>
<feature type="compositionally biased region" description="Polar residues" evidence="1">
    <location>
        <begin position="530"/>
        <end position="551"/>
    </location>
</feature>
<dbReference type="OrthoDB" id="3886018at2759"/>
<dbReference type="EMBL" id="LKCW01000261">
    <property type="protein sequence ID" value="KPM35284.1"/>
    <property type="molecule type" value="Genomic_DNA"/>
</dbReference>
<evidence type="ECO:0000313" key="4">
    <source>
        <dbReference type="Proteomes" id="UP000050424"/>
    </source>
</evidence>
<name>A0A0N8H562_9HYPO</name>
<feature type="signal peptide" evidence="2">
    <location>
        <begin position="1"/>
        <end position="26"/>
    </location>
</feature>
<feature type="compositionally biased region" description="Gly residues" evidence="1">
    <location>
        <begin position="1023"/>
        <end position="1032"/>
    </location>
</feature>
<feature type="compositionally biased region" description="Low complexity" evidence="1">
    <location>
        <begin position="459"/>
        <end position="529"/>
    </location>
</feature>
<reference evidence="3 4" key="1">
    <citation type="submission" date="2015-09" db="EMBL/GenBank/DDBJ databases">
        <title>Draft genome of a European isolate of the apple canker pathogen Neonectria ditissima.</title>
        <authorList>
            <person name="Gomez-Cortecero A."/>
            <person name="Harrison R.J."/>
            <person name="Armitage A.D."/>
        </authorList>
    </citation>
    <scope>NUCLEOTIDE SEQUENCE [LARGE SCALE GENOMIC DNA]</scope>
    <source>
        <strain evidence="3 4">R09/05</strain>
    </source>
</reference>
<feature type="region of interest" description="Disordered" evidence="1">
    <location>
        <begin position="377"/>
        <end position="560"/>
    </location>
</feature>
<protein>
    <submittedName>
        <fullName evidence="3">Uncharacterized protein</fullName>
    </submittedName>
</protein>
<comment type="caution">
    <text evidence="3">The sequence shown here is derived from an EMBL/GenBank/DDBJ whole genome shotgun (WGS) entry which is preliminary data.</text>
</comment>
<proteinExistence type="predicted"/>
<feature type="region of interest" description="Disordered" evidence="1">
    <location>
        <begin position="164"/>
        <end position="259"/>
    </location>
</feature>
<feature type="region of interest" description="Disordered" evidence="1">
    <location>
        <begin position="1011"/>
        <end position="1033"/>
    </location>
</feature>
<evidence type="ECO:0000256" key="1">
    <source>
        <dbReference type="SAM" id="MobiDB-lite"/>
    </source>
</evidence>
<dbReference type="InterPro" id="IPR029167">
    <property type="entry name" value="Mug117"/>
</dbReference>
<feature type="compositionally biased region" description="Basic and acidic residues" evidence="1">
    <location>
        <begin position="1045"/>
        <end position="1055"/>
    </location>
</feature>
<feature type="region of interest" description="Disordered" evidence="1">
    <location>
        <begin position="1045"/>
        <end position="1077"/>
    </location>
</feature>
<feature type="compositionally biased region" description="Low complexity" evidence="1">
    <location>
        <begin position="400"/>
        <end position="422"/>
    </location>
</feature>
<gene>
    <name evidence="3" type="ORF">AK830_g11277</name>
</gene>
<dbReference type="Pfam" id="PF15474">
    <property type="entry name" value="MU117"/>
    <property type="match status" value="1"/>
</dbReference>
<organism evidence="3 4">
    <name type="scientific">Neonectria ditissima</name>
    <dbReference type="NCBI Taxonomy" id="78410"/>
    <lineage>
        <taxon>Eukaryota</taxon>
        <taxon>Fungi</taxon>
        <taxon>Dikarya</taxon>
        <taxon>Ascomycota</taxon>
        <taxon>Pezizomycotina</taxon>
        <taxon>Sordariomycetes</taxon>
        <taxon>Hypocreomycetidae</taxon>
        <taxon>Hypocreales</taxon>
        <taxon>Nectriaceae</taxon>
        <taxon>Neonectria</taxon>
    </lineage>
</organism>
<accession>A0A0N8H562</accession>
<dbReference type="STRING" id="78410.A0A0N8H562"/>
<feature type="compositionally biased region" description="Low complexity" evidence="1">
    <location>
        <begin position="164"/>
        <end position="196"/>
    </location>
</feature>
<keyword evidence="4" id="KW-1185">Reference proteome</keyword>